<keyword evidence="1" id="KW-0472">Membrane</keyword>
<dbReference type="InterPro" id="IPR027463">
    <property type="entry name" value="AcrB_DN_DC_subdom"/>
</dbReference>
<feature type="transmembrane region" description="Helical" evidence="1">
    <location>
        <begin position="918"/>
        <end position="943"/>
    </location>
</feature>
<dbReference type="Gene3D" id="3.30.70.1320">
    <property type="entry name" value="Multidrug efflux transporter AcrB pore domain like"/>
    <property type="match status" value="1"/>
</dbReference>
<name>A0A3B0S7V2_9ZZZZ</name>
<feature type="transmembrane region" description="Helical" evidence="1">
    <location>
        <begin position="431"/>
        <end position="452"/>
    </location>
</feature>
<dbReference type="GO" id="GO:0005886">
    <property type="term" value="C:plasma membrane"/>
    <property type="evidence" value="ECO:0007669"/>
    <property type="project" value="TreeGrafter"/>
</dbReference>
<feature type="transmembrane region" description="Helical" evidence="1">
    <location>
        <begin position="995"/>
        <end position="1021"/>
    </location>
</feature>
<dbReference type="SUPFAM" id="SSF82693">
    <property type="entry name" value="Multidrug efflux transporter AcrB pore domain, PN1, PN2, PC1 and PC2 subdomains"/>
    <property type="match status" value="2"/>
</dbReference>
<keyword evidence="1" id="KW-1133">Transmembrane helix</keyword>
<evidence type="ECO:0000256" key="1">
    <source>
        <dbReference type="SAM" id="Phobius"/>
    </source>
</evidence>
<dbReference type="SUPFAM" id="SSF82714">
    <property type="entry name" value="Multidrug efflux transporter AcrB TolC docking domain, DN and DC subdomains"/>
    <property type="match status" value="2"/>
</dbReference>
<dbReference type="GO" id="GO:0042910">
    <property type="term" value="F:xenobiotic transmembrane transporter activity"/>
    <property type="evidence" value="ECO:0007669"/>
    <property type="project" value="TreeGrafter"/>
</dbReference>
<evidence type="ECO:0000313" key="2">
    <source>
        <dbReference type="EMBL" id="VAW02221.1"/>
    </source>
</evidence>
<feature type="transmembrane region" description="Helical" evidence="1">
    <location>
        <begin position="866"/>
        <end position="885"/>
    </location>
</feature>
<protein>
    <submittedName>
        <fullName evidence="2">Acriflavin resistance protein</fullName>
    </submittedName>
</protein>
<dbReference type="EMBL" id="UOEJ01000159">
    <property type="protein sequence ID" value="VAW02221.1"/>
    <property type="molecule type" value="Genomic_DNA"/>
</dbReference>
<proteinExistence type="predicted"/>
<organism evidence="2">
    <name type="scientific">hydrothermal vent metagenome</name>
    <dbReference type="NCBI Taxonomy" id="652676"/>
    <lineage>
        <taxon>unclassified sequences</taxon>
        <taxon>metagenomes</taxon>
        <taxon>ecological metagenomes</taxon>
    </lineage>
</organism>
<dbReference type="InterPro" id="IPR001036">
    <property type="entry name" value="Acrflvin-R"/>
</dbReference>
<dbReference type="AlphaFoldDB" id="A0A3B0S7V2"/>
<gene>
    <name evidence="2" type="ORF">MNBD_ALPHA01-1986</name>
</gene>
<accession>A0A3B0S7V2</accession>
<feature type="transmembrane region" description="Helical" evidence="1">
    <location>
        <begin position="380"/>
        <end position="402"/>
    </location>
</feature>
<dbReference type="Gene3D" id="1.20.1640.10">
    <property type="entry name" value="Multidrug efflux transporter AcrB transmembrane domain"/>
    <property type="match status" value="2"/>
</dbReference>
<dbReference type="Pfam" id="PF00873">
    <property type="entry name" value="ACR_tran"/>
    <property type="match status" value="1"/>
</dbReference>
<dbReference type="PANTHER" id="PTHR32063">
    <property type="match status" value="1"/>
</dbReference>
<dbReference type="Gene3D" id="3.30.70.1430">
    <property type="entry name" value="Multidrug efflux transporter AcrB pore domain"/>
    <property type="match status" value="2"/>
</dbReference>
<dbReference type="Gene3D" id="3.30.70.1440">
    <property type="entry name" value="Multidrug efflux transporter AcrB pore domain"/>
    <property type="match status" value="1"/>
</dbReference>
<keyword evidence="1" id="KW-0812">Transmembrane</keyword>
<feature type="transmembrane region" description="Helical" evidence="1">
    <location>
        <begin position="459"/>
        <end position="481"/>
    </location>
</feature>
<feature type="transmembrane region" description="Helical" evidence="1">
    <location>
        <begin position="12"/>
        <end position="33"/>
    </location>
</feature>
<reference evidence="2" key="1">
    <citation type="submission" date="2018-06" db="EMBL/GenBank/DDBJ databases">
        <authorList>
            <person name="Zhirakovskaya E."/>
        </authorList>
    </citation>
    <scope>NUCLEOTIDE SEQUENCE</scope>
</reference>
<dbReference type="PANTHER" id="PTHR32063:SF33">
    <property type="entry name" value="RND SUPERFAMILY EFFLUX PUMP PERMEASE COMPONENT"/>
    <property type="match status" value="1"/>
</dbReference>
<dbReference type="Gene3D" id="3.30.2090.10">
    <property type="entry name" value="Multidrug efflux transporter AcrB TolC docking domain, DN and DC subdomains"/>
    <property type="match status" value="2"/>
</dbReference>
<feature type="transmembrane region" description="Helical" evidence="1">
    <location>
        <begin position="530"/>
        <end position="551"/>
    </location>
</feature>
<dbReference type="SUPFAM" id="SSF82866">
    <property type="entry name" value="Multidrug efflux transporter AcrB transmembrane domain"/>
    <property type="match status" value="2"/>
</dbReference>
<feature type="transmembrane region" description="Helical" evidence="1">
    <location>
        <begin position="354"/>
        <end position="373"/>
    </location>
</feature>
<feature type="transmembrane region" description="Helical" evidence="1">
    <location>
        <begin position="964"/>
        <end position="983"/>
    </location>
</feature>
<sequence>MKGLITWFAGNPVAANLMMIAIIFGGLMSIPTLNREIMPSMPAKMIEVSVIYPGADPIEVEDRICIRIEEAIHQVEGVINIHAVASQGRGTVSAEISAGYDLQKVLNEIKVQVDAINTFPQEGERPTVRVIKFRERVVQVAVLADTDEKSLKVVAEKVRDDLAALKGVDFAEMKGQRRYEVGIEVSEVALRRYGLTFDAVVAAVRQSSLNLPAGMIKAKAGDMTLRTKAQAYDTQDFQNITLLKQLDGTRVLLGDVAQVVDGFEEDPVLARFNNKPAILIDVLLTTAPDVVDVTKEVREYITQSKSFLPDGVTLVSWLDLSYTFKGRVNILLSSGAGGLILVFSLLMLFLRPAIAFWVCGGIITSFFGAFWLLPLMDVSLNMLTLFAFILVLGIVVDDAIIIGESVHTAQERGHKGVAASIEGATTVSKPVMFAALTTMIAFSPILFLDGVAAAVMRPLPIVVILALTFSLIEAFFILPAHLAHMKPPGEAKGWFTRKLRVVRQAISGRLMQFIVEYYTPFLEKTLKRRYLTVSSFIALWMILFAFVQGGWMRQEFFPSIPNDYIIADVILTDGIAFERAEKVMRQVEGAARALAEVDFGATDENNSGVSPVRNIQTYVKGNQVQVIVDLVSVEDRSVDIMEISRHWRQLIGDMPDTKQFDMRYQIRAKNKPLSFVLASNNRQTLEQATAEFAEALTRYSGVFDISDTLRSARQELVLDIKDQAENLGVTTRDLARQVRQGFFGEEAQRIPRGKDDVKVMVRYPLKSRESLETLQTMRVRTSTGAEVPFETVADVRIEQGATEIRRLNRRRVVEVVGDIDHEVTNAQEVIRMVEHDVIPAMQKKYQDLEFLLEGDQKEIETFQTGLLRNTAMALIAMFGLIAIAFKSYSQPILVMTAIPFGYLGSVLGHMAFNLPFSMFSFLGVVATAGVVVNDNLVLIDYINRLCARGEKVFDAVRMAAASRFRPIMLTTITTFVGLMPIITEESKQAQFLIPMAISLAFGVALSSFVTLLLVPSLYLLLENFKRRVKNIFSSDRRQTQP</sequence>
<feature type="transmembrane region" description="Helical" evidence="1">
    <location>
        <begin position="328"/>
        <end position="348"/>
    </location>
</feature>
<dbReference type="PRINTS" id="PR00702">
    <property type="entry name" value="ACRIFLAVINRP"/>
</dbReference>